<keyword evidence="1" id="KW-0812">Transmembrane</keyword>
<proteinExistence type="predicted"/>
<reference evidence="3 4" key="1">
    <citation type="submission" date="2018-10" db="EMBL/GenBank/DDBJ databases">
        <title>Transmission dynamics of multidrug resistant bacteria on intensive care unit surfaces.</title>
        <authorList>
            <person name="D'Souza A.W."/>
            <person name="Potter R.F."/>
            <person name="Wallace M."/>
            <person name="Shupe A."/>
            <person name="Patel S."/>
            <person name="Sun S."/>
            <person name="Gul D."/>
            <person name="Kwon J.H."/>
            <person name="Andleeb S."/>
            <person name="Burnham C.-A.D."/>
            <person name="Dantas G."/>
        </authorList>
    </citation>
    <scope>NUCLEOTIDE SEQUENCE [LARGE SCALE GENOMIC DNA]</scope>
    <source>
        <strain evidence="3 4">AS_373</strain>
    </source>
</reference>
<dbReference type="InterPro" id="IPR040816">
    <property type="entry name" value="STY4199_HEPN_dom"/>
</dbReference>
<dbReference type="AlphaFoldDB" id="A0A427V894"/>
<organism evidence="3 4">
    <name type="scientific">Atlantibacter subterraneus</name>
    <dbReference type="NCBI Taxonomy" id="255519"/>
    <lineage>
        <taxon>Bacteria</taxon>
        <taxon>Pseudomonadati</taxon>
        <taxon>Pseudomonadota</taxon>
        <taxon>Gammaproteobacteria</taxon>
        <taxon>Enterobacterales</taxon>
        <taxon>Enterobacteriaceae</taxon>
        <taxon>Atlantibacter</taxon>
    </lineage>
</organism>
<feature type="domain" description="STY4199-like HEPN" evidence="2">
    <location>
        <begin position="17"/>
        <end position="279"/>
    </location>
</feature>
<dbReference type="OrthoDB" id="6638015at2"/>
<keyword evidence="1" id="KW-1133">Transmembrane helix</keyword>
<dbReference type="EMBL" id="RHXB01000001">
    <property type="protein sequence ID" value="RSE29010.1"/>
    <property type="molecule type" value="Genomic_DNA"/>
</dbReference>
<dbReference type="Proteomes" id="UP000275331">
    <property type="component" value="Unassembled WGS sequence"/>
</dbReference>
<sequence length="623" mass="71234">MNNKTAIAIVTRSRDIIALAHAQLARELSVPQPENNSFDASYRMLDDARNENGNWIKVGELLGFNRQQILDYVDLMRGLRGCDDVQHLDPIALNKCLIDSLQIVNLLELAKHKYPQLNWDSRYSLPDETSEDNAVRQMRAIELLIRQVIDEAWADQQKLAERLQTLFGKEQVARIMKSAEKDNILSGTLLEQLRIIFSNQEDYPNYYDAYFDGASGLNYASTTRETLSQFLQSLNHIRNKIAHHKKLTESEMLLLNEYFDQVVEPLRNAHQQGRLQTDPDALYNAPAEAIKAYQAQLAKLNAAAERNEVVVKKINHKLTWALVGIVGIIAITGVTLHFSGGSFVNTEIIKDKVSDVQEKLGKVKQETSVDPRKELANLGVQWDREVMQQAIKRGDLRTVKLFNEGGMTWQTQYLTAAMRDWYNEGHSKNIAETIEYVIAHPENRISNSDFECTSAIQAKREYEREGKDDDGLHSKIIHLLCADSKQQAEYARNRQEQVTQLKELNDKYASYTVPQAACLKAVLKDNGEKVGYEIYQARKKDYYALWTPGQIPTVEELAASATGEKYKDYINGSLPTKTFRESLKYYCDRQVEFAKQKYSPLIDEVKKEIKFYDDNAAKYGIKI</sequence>
<protein>
    <recommendedName>
        <fullName evidence="2">STY4199-like HEPN domain-containing protein</fullName>
    </recommendedName>
</protein>
<gene>
    <name evidence="3" type="ORF">EGT71_00365</name>
</gene>
<feature type="transmembrane region" description="Helical" evidence="1">
    <location>
        <begin position="318"/>
        <end position="338"/>
    </location>
</feature>
<evidence type="ECO:0000259" key="2">
    <source>
        <dbReference type="Pfam" id="PF18729"/>
    </source>
</evidence>
<evidence type="ECO:0000256" key="1">
    <source>
        <dbReference type="SAM" id="Phobius"/>
    </source>
</evidence>
<accession>A0A427V894</accession>
<dbReference type="Pfam" id="PF18729">
    <property type="entry name" value="HEPN_STY4199"/>
    <property type="match status" value="1"/>
</dbReference>
<keyword evidence="1" id="KW-0472">Membrane</keyword>
<dbReference type="Gene3D" id="1.20.1170.10">
    <property type="match status" value="1"/>
</dbReference>
<name>A0A427V894_9ENTR</name>
<comment type="caution">
    <text evidence="3">The sequence shown here is derived from an EMBL/GenBank/DDBJ whole genome shotgun (WGS) entry which is preliminary data.</text>
</comment>
<evidence type="ECO:0000313" key="3">
    <source>
        <dbReference type="EMBL" id="RSE29010.1"/>
    </source>
</evidence>
<dbReference type="RefSeq" id="WP_125295354.1">
    <property type="nucleotide sequence ID" value="NZ_JAPTZM010000001.1"/>
</dbReference>
<evidence type="ECO:0000313" key="4">
    <source>
        <dbReference type="Proteomes" id="UP000275331"/>
    </source>
</evidence>